<feature type="transmembrane region" description="Helical" evidence="1">
    <location>
        <begin position="145"/>
        <end position="164"/>
    </location>
</feature>
<organism evidence="2 3">
    <name type="scientific">Streptococcus mitis</name>
    <dbReference type="NCBI Taxonomy" id="28037"/>
    <lineage>
        <taxon>Bacteria</taxon>
        <taxon>Bacillati</taxon>
        <taxon>Bacillota</taxon>
        <taxon>Bacilli</taxon>
        <taxon>Lactobacillales</taxon>
        <taxon>Streptococcaceae</taxon>
        <taxon>Streptococcus</taxon>
        <taxon>Streptococcus mitis group</taxon>
    </lineage>
</organism>
<feature type="transmembrane region" description="Helical" evidence="1">
    <location>
        <begin position="82"/>
        <end position="104"/>
    </location>
</feature>
<dbReference type="EMBL" id="WIKC01000003">
    <property type="protein sequence ID" value="MQQ50244.1"/>
    <property type="molecule type" value="Genomic_DNA"/>
</dbReference>
<proteinExistence type="predicted"/>
<dbReference type="AlphaFoldDB" id="A0A7X1RI19"/>
<dbReference type="Proteomes" id="UP000466247">
    <property type="component" value="Unassembled WGS sequence"/>
</dbReference>
<feature type="transmembrane region" description="Helical" evidence="1">
    <location>
        <begin position="20"/>
        <end position="39"/>
    </location>
</feature>
<sequence>MTGNYSTREYREKLYDDLHVRLRDTVILMCAIFIASIGLNMNSTAVIIGAMLISPLMTSIVGLGFGLAIFDTRLIKQSLEVLFTQILVSLLVSTLYFWISPLSYASSELIARTSPTIWDVLIAIAGGIAGFIGSRKKEANNIVPGVAIATALMPPICTAGYGLANGNVRFLFGALYLFLINCVFIMLINIVGTRIFMRKSPLSSFNELNIKMKIGLISLIVLLVLPASYSAVTLTMDQARKEGIKQFVENEFANHTVINQVYKSSSNELVLTVVGDPISEEELETLHQKQASYGIQSVQLKVNQVHNSPTLDSEATKEFYENIDKYIDQKLSEKDSQNDLVKENEADKD</sequence>
<dbReference type="Pfam" id="PF04087">
    <property type="entry name" value="DUF389"/>
    <property type="match status" value="1"/>
</dbReference>
<dbReference type="RefSeq" id="WP_153198720.1">
    <property type="nucleotide sequence ID" value="NZ_WIJF01000001.1"/>
</dbReference>
<feature type="transmembrane region" description="Helical" evidence="1">
    <location>
        <begin position="214"/>
        <end position="232"/>
    </location>
</feature>
<gene>
    <name evidence="2" type="ORF">GEZ71_04090</name>
</gene>
<evidence type="ECO:0000256" key="1">
    <source>
        <dbReference type="SAM" id="Phobius"/>
    </source>
</evidence>
<feature type="transmembrane region" description="Helical" evidence="1">
    <location>
        <begin position="170"/>
        <end position="193"/>
    </location>
</feature>
<name>A0A7X1RI19_STRMT</name>
<evidence type="ECO:0000313" key="3">
    <source>
        <dbReference type="Proteomes" id="UP000466247"/>
    </source>
</evidence>
<dbReference type="PANTHER" id="PTHR20992:SF9">
    <property type="entry name" value="AT15442P-RELATED"/>
    <property type="match status" value="1"/>
</dbReference>
<evidence type="ECO:0000313" key="2">
    <source>
        <dbReference type="EMBL" id="MQQ50244.1"/>
    </source>
</evidence>
<comment type="caution">
    <text evidence="2">The sequence shown here is derived from an EMBL/GenBank/DDBJ whole genome shotgun (WGS) entry which is preliminary data.</text>
</comment>
<keyword evidence="1" id="KW-0812">Transmembrane</keyword>
<protein>
    <submittedName>
        <fullName evidence="2">DUF389 domain-containing protein</fullName>
    </submittedName>
</protein>
<keyword evidence="1" id="KW-0472">Membrane</keyword>
<feature type="transmembrane region" description="Helical" evidence="1">
    <location>
        <begin position="45"/>
        <end position="70"/>
    </location>
</feature>
<dbReference type="InterPro" id="IPR005240">
    <property type="entry name" value="DUF389"/>
</dbReference>
<keyword evidence="1" id="KW-1133">Transmembrane helix</keyword>
<dbReference type="PANTHER" id="PTHR20992">
    <property type="entry name" value="AT15442P-RELATED"/>
    <property type="match status" value="1"/>
</dbReference>
<reference evidence="2 3" key="1">
    <citation type="submission" date="2019-10" db="EMBL/GenBank/DDBJ databases">
        <title>Streptococcus mitis of the oral and urogenital tracts.</title>
        <authorList>
            <person name="Price T."/>
            <person name="Mores C.R."/>
            <person name="Putonti C."/>
            <person name="Wolfe A.J."/>
        </authorList>
    </citation>
    <scope>NUCLEOTIDE SEQUENCE [LARGE SCALE GENOMIC DNA]</scope>
    <source>
        <strain evidence="2 3">SM09</strain>
    </source>
</reference>
<feature type="transmembrane region" description="Helical" evidence="1">
    <location>
        <begin position="116"/>
        <end position="133"/>
    </location>
</feature>
<accession>A0A7X1RI19</accession>